<dbReference type="InterPro" id="IPR000644">
    <property type="entry name" value="CBS_dom"/>
</dbReference>
<name>A0A0P9CS13_9GAMM</name>
<dbReference type="OrthoDB" id="9794094at2"/>
<keyword evidence="5" id="KW-1185">Reference proteome</keyword>
<dbReference type="InterPro" id="IPR051462">
    <property type="entry name" value="CBS_domain-containing"/>
</dbReference>
<dbReference type="Pfam" id="PF00571">
    <property type="entry name" value="CBS"/>
    <property type="match status" value="2"/>
</dbReference>
<organism evidence="4 5">
    <name type="scientific">Thiohalorhabdus denitrificans</name>
    <dbReference type="NCBI Taxonomy" id="381306"/>
    <lineage>
        <taxon>Bacteria</taxon>
        <taxon>Pseudomonadati</taxon>
        <taxon>Pseudomonadota</taxon>
        <taxon>Gammaproteobacteria</taxon>
        <taxon>Thiohalorhabdales</taxon>
        <taxon>Thiohalorhabdaceae</taxon>
        <taxon>Thiohalorhabdus</taxon>
    </lineage>
</organism>
<proteinExistence type="predicted"/>
<dbReference type="Gene3D" id="3.10.580.10">
    <property type="entry name" value="CBS-domain"/>
    <property type="match status" value="1"/>
</dbReference>
<gene>
    <name evidence="4" type="ORF">SAMN05661077_1080</name>
</gene>
<protein>
    <submittedName>
        <fullName evidence="4">CBS domain-containing protein</fullName>
    </submittedName>
</protein>
<feature type="domain" description="CBS" evidence="3">
    <location>
        <begin position="87"/>
        <end position="144"/>
    </location>
</feature>
<dbReference type="STRING" id="381306.AN478_09790"/>
<reference evidence="5" key="1">
    <citation type="submission" date="2016-10" db="EMBL/GenBank/DDBJ databases">
        <authorList>
            <person name="Varghese N."/>
        </authorList>
    </citation>
    <scope>NUCLEOTIDE SEQUENCE [LARGE SCALE GENOMIC DNA]</scope>
    <source>
        <strain evidence="5">HL 19</strain>
    </source>
</reference>
<dbReference type="PANTHER" id="PTHR48108">
    <property type="entry name" value="CBS DOMAIN-CONTAINING PROTEIN CBSX2, CHLOROPLASTIC"/>
    <property type="match status" value="1"/>
</dbReference>
<dbReference type="InterPro" id="IPR046342">
    <property type="entry name" value="CBS_dom_sf"/>
</dbReference>
<dbReference type="SMART" id="SM00116">
    <property type="entry name" value="CBS"/>
    <property type="match status" value="2"/>
</dbReference>
<dbReference type="PROSITE" id="PS51371">
    <property type="entry name" value="CBS"/>
    <property type="match status" value="2"/>
</dbReference>
<dbReference type="SUPFAM" id="SSF54631">
    <property type="entry name" value="CBS-domain pair"/>
    <property type="match status" value="1"/>
</dbReference>
<evidence type="ECO:0000256" key="2">
    <source>
        <dbReference type="PROSITE-ProRule" id="PRU00703"/>
    </source>
</evidence>
<evidence type="ECO:0000313" key="4">
    <source>
        <dbReference type="EMBL" id="SCY02452.1"/>
    </source>
</evidence>
<dbReference type="PATRIC" id="fig|381306.5.peg.704"/>
<keyword evidence="2" id="KW-0129">CBS domain</keyword>
<dbReference type="EMBL" id="FMUN01000002">
    <property type="protein sequence ID" value="SCY02452.1"/>
    <property type="molecule type" value="Genomic_DNA"/>
</dbReference>
<dbReference type="CDD" id="cd17775">
    <property type="entry name" value="CBS_pair_bact_arch"/>
    <property type="match status" value="1"/>
</dbReference>
<dbReference type="Proteomes" id="UP000183104">
    <property type="component" value="Unassembled WGS sequence"/>
</dbReference>
<keyword evidence="1" id="KW-0677">Repeat</keyword>
<feature type="domain" description="CBS" evidence="3">
    <location>
        <begin position="18"/>
        <end position="80"/>
    </location>
</feature>
<evidence type="ECO:0000259" key="3">
    <source>
        <dbReference type="PROSITE" id="PS51371"/>
    </source>
</evidence>
<accession>A0A0P9CS13</accession>
<evidence type="ECO:0000256" key="1">
    <source>
        <dbReference type="ARBA" id="ARBA00022737"/>
    </source>
</evidence>
<evidence type="ECO:0000313" key="5">
    <source>
        <dbReference type="Proteomes" id="UP000183104"/>
    </source>
</evidence>
<dbReference type="PANTHER" id="PTHR48108:SF34">
    <property type="entry name" value="CBS DOMAIN-CONTAINING PROTEIN YHCV"/>
    <property type="match status" value="1"/>
</dbReference>
<sequence length="162" mass="18221">MSAATRSVLPPQGIGQYCNRDVAVTERERSIRDAARLMRNHHVGDLVVVERFEGEVIPVGIVTDRDLVVEVLAEEVGVDEVTVGDVMSAEPALAREEDDLWETLLRMQSWGVRRLPVVSASGELQGIITVDDLLELFTEYMHDLVKVVTRERERELVRRGSK</sequence>
<dbReference type="RefSeq" id="WP_054966437.1">
    <property type="nucleotide sequence ID" value="NZ_FMUN01000002.1"/>
</dbReference>
<dbReference type="AlphaFoldDB" id="A0A0P9CS13"/>